<reference evidence="4" key="1">
    <citation type="journal article" date="2019" name="Int. J. Syst. Evol. Microbiol.">
        <title>The Global Catalogue of Microorganisms (GCM) 10K type strain sequencing project: providing services to taxonomists for standard genome sequencing and annotation.</title>
        <authorList>
            <consortium name="The Broad Institute Genomics Platform"/>
            <consortium name="The Broad Institute Genome Sequencing Center for Infectious Disease"/>
            <person name="Wu L."/>
            <person name="Ma J."/>
        </authorList>
    </citation>
    <scope>NUCLEOTIDE SEQUENCE [LARGE SCALE GENOMIC DNA]</scope>
    <source>
        <strain evidence="4">KCTC 52298</strain>
    </source>
</reference>
<dbReference type="EMBL" id="JBHULD010000008">
    <property type="protein sequence ID" value="MFD2554248.1"/>
    <property type="molecule type" value="Genomic_DNA"/>
</dbReference>
<dbReference type="SUPFAM" id="SSF56300">
    <property type="entry name" value="Metallo-dependent phosphatases"/>
    <property type="match status" value="1"/>
</dbReference>
<feature type="domain" description="Calcineurin-like phosphoesterase C-terminal" evidence="2">
    <location>
        <begin position="315"/>
        <end position="471"/>
    </location>
</feature>
<evidence type="ECO:0000259" key="2">
    <source>
        <dbReference type="Pfam" id="PF16370"/>
    </source>
</evidence>
<comment type="caution">
    <text evidence="3">The sequence shown here is derived from an EMBL/GenBank/DDBJ whole genome shotgun (WGS) entry which is preliminary data.</text>
</comment>
<evidence type="ECO:0000259" key="1">
    <source>
        <dbReference type="Pfam" id="PF00149"/>
    </source>
</evidence>
<name>A0ABW5L1R1_9SPHI</name>
<dbReference type="InterPro" id="IPR004843">
    <property type="entry name" value="Calcineurin-like_PHP"/>
</dbReference>
<proteinExistence type="predicted"/>
<dbReference type="Pfam" id="PF16370">
    <property type="entry name" value="MetallophosC"/>
    <property type="match status" value="1"/>
</dbReference>
<dbReference type="Gene3D" id="3.60.21.10">
    <property type="match status" value="1"/>
</dbReference>
<sequence length="482" mass="53784">MKNVLVGVLLNVCSVGMVFSQTVVGRVFLDANQNGIYDKSERLLKSIPVSNGELVVQTDRKGGFELAVKPGQSVFPIVPTGYALARSESKIGNTHFLYVDTMVATGDTISFDLPLSREIQSNRFRIGAIGDVQVDTEEELGYAAKSVLTELAQRRDVQFNILLGDLVNDKMPLMPGVRAVLDKTDVSYWTVLGNHDRNTGSAQLNDVFNRELGADTYAFNYGGVHFVMLNNVFATGSKSYEGRVSVEQLAFLEADLKLVPKNTTIVLSQHIPMAHTHNQKEVLALLKDYQKVLILTGHTHTVNRYFFKQDNIHELGAGATCGNWWRGEKDMDGVPHALMQCGTPRGYFTVDFQQGDYQISYKGIGMDEKHQMDLIVDTTGLVLNVFGGSEKTKVELQIDDSQWMPMQQQKRVAPSVQVIRDKNQEKIYPTQGNTRNPLGTRVSSHIWGLELPEAYKGKIVKVKIRAKDNFGFSVEQEFITEL</sequence>
<protein>
    <submittedName>
        <fullName evidence="3">Calcineurin-like phosphoesterase C-terminal domain-containing protein</fullName>
    </submittedName>
</protein>
<feature type="domain" description="Calcineurin-like phosphoesterase" evidence="1">
    <location>
        <begin position="124"/>
        <end position="301"/>
    </location>
</feature>
<keyword evidence="4" id="KW-1185">Reference proteome</keyword>
<organism evidence="3 4">
    <name type="scientific">Sphingobacterium tabacisoli</name>
    <dbReference type="NCBI Taxonomy" id="2044855"/>
    <lineage>
        <taxon>Bacteria</taxon>
        <taxon>Pseudomonadati</taxon>
        <taxon>Bacteroidota</taxon>
        <taxon>Sphingobacteriia</taxon>
        <taxon>Sphingobacteriales</taxon>
        <taxon>Sphingobacteriaceae</taxon>
        <taxon>Sphingobacterium</taxon>
    </lineage>
</organism>
<dbReference type="Pfam" id="PF00149">
    <property type="entry name" value="Metallophos"/>
    <property type="match status" value="1"/>
</dbReference>
<evidence type="ECO:0000313" key="3">
    <source>
        <dbReference type="EMBL" id="MFD2554248.1"/>
    </source>
</evidence>
<dbReference type="RefSeq" id="WP_210355953.1">
    <property type="nucleotide sequence ID" value="NZ_JAEQMU010000006.1"/>
</dbReference>
<evidence type="ECO:0000313" key="4">
    <source>
        <dbReference type="Proteomes" id="UP001597440"/>
    </source>
</evidence>
<accession>A0ABW5L1R1</accession>
<dbReference type="InterPro" id="IPR029052">
    <property type="entry name" value="Metallo-depent_PP-like"/>
</dbReference>
<dbReference type="Proteomes" id="UP001597440">
    <property type="component" value="Unassembled WGS sequence"/>
</dbReference>
<dbReference type="InterPro" id="IPR032288">
    <property type="entry name" value="Metallophos_C"/>
</dbReference>
<dbReference type="PANTHER" id="PTHR43143:SF1">
    <property type="entry name" value="SERINE_THREONINE-PROTEIN PHOSPHATASE CPPED1"/>
    <property type="match status" value="1"/>
</dbReference>
<dbReference type="InterPro" id="IPR051918">
    <property type="entry name" value="STPP_CPPED1"/>
</dbReference>
<gene>
    <name evidence="3" type="ORF">ACFSQW_07595</name>
</gene>
<dbReference type="PANTHER" id="PTHR43143">
    <property type="entry name" value="METALLOPHOSPHOESTERASE, CALCINEURIN SUPERFAMILY"/>
    <property type="match status" value="1"/>
</dbReference>